<evidence type="ECO:0000313" key="2">
    <source>
        <dbReference type="EMBL" id="VVD04281.1"/>
    </source>
</evidence>
<evidence type="ECO:0000313" key="3">
    <source>
        <dbReference type="Proteomes" id="UP000324832"/>
    </source>
</evidence>
<dbReference type="Proteomes" id="UP000324832">
    <property type="component" value="Unassembled WGS sequence"/>
</dbReference>
<name>A0A5E4R2W3_9NEOP</name>
<accession>A0A5E4R2W3</accession>
<evidence type="ECO:0000256" key="1">
    <source>
        <dbReference type="SAM" id="SignalP"/>
    </source>
</evidence>
<gene>
    <name evidence="2" type="ORF">LSINAPIS_LOCUS14072</name>
</gene>
<sequence>MIGCLDGIVLATLAFILATRHVRLQPDTNYPSASLYKGEVNNAYVTDATSMSGSRKSLALQPVLIMHPHAPIDGDTYSHYSGRTARLKHGMYANSMHNY</sequence>
<protein>
    <submittedName>
        <fullName evidence="2">Uncharacterized protein</fullName>
    </submittedName>
</protein>
<proteinExistence type="predicted"/>
<keyword evidence="3" id="KW-1185">Reference proteome</keyword>
<reference evidence="2 3" key="1">
    <citation type="submission" date="2017-07" db="EMBL/GenBank/DDBJ databases">
        <authorList>
            <person name="Talla V."/>
            <person name="Backstrom N."/>
        </authorList>
    </citation>
    <scope>NUCLEOTIDE SEQUENCE [LARGE SCALE GENOMIC DNA]</scope>
</reference>
<organism evidence="2 3">
    <name type="scientific">Leptidea sinapis</name>
    <dbReference type="NCBI Taxonomy" id="189913"/>
    <lineage>
        <taxon>Eukaryota</taxon>
        <taxon>Metazoa</taxon>
        <taxon>Ecdysozoa</taxon>
        <taxon>Arthropoda</taxon>
        <taxon>Hexapoda</taxon>
        <taxon>Insecta</taxon>
        <taxon>Pterygota</taxon>
        <taxon>Neoptera</taxon>
        <taxon>Endopterygota</taxon>
        <taxon>Lepidoptera</taxon>
        <taxon>Glossata</taxon>
        <taxon>Ditrysia</taxon>
        <taxon>Papilionoidea</taxon>
        <taxon>Pieridae</taxon>
        <taxon>Dismorphiinae</taxon>
        <taxon>Leptidea</taxon>
    </lineage>
</organism>
<feature type="signal peptide" evidence="1">
    <location>
        <begin position="1"/>
        <end position="18"/>
    </location>
</feature>
<dbReference type="EMBL" id="FZQP02006851">
    <property type="protein sequence ID" value="VVD04281.1"/>
    <property type="molecule type" value="Genomic_DNA"/>
</dbReference>
<feature type="chain" id="PRO_5022838987" evidence="1">
    <location>
        <begin position="19"/>
        <end position="99"/>
    </location>
</feature>
<keyword evidence="1" id="KW-0732">Signal</keyword>
<dbReference type="AlphaFoldDB" id="A0A5E4R2W3"/>